<dbReference type="OrthoDB" id="7548345at2759"/>
<gene>
    <name evidence="2" type="ORF">EAG_13982</name>
</gene>
<sequence length="187" mass="21280">MSGETTHRLHGTMRFAMYLAIVFTALNFVNALPFPQFDNEGQDGLDARDTVYYGFPLFWYRRPFYDSDDDIVNGGAVLNENRKSSTMSYVNVGTIWQNIGTRSFYGPWDMSVKRNGDYVDYNDYGVPIEHFRPNLLSYDDVPMSNGYVNALPSVYDSALPEFNTLFSSVGLADFRTGVRTGLDQSKY</sequence>
<feature type="chain" id="PRO_5003156782" evidence="1">
    <location>
        <begin position="32"/>
        <end position="187"/>
    </location>
</feature>
<feature type="signal peptide" evidence="1">
    <location>
        <begin position="1"/>
        <end position="31"/>
    </location>
</feature>
<proteinExistence type="predicted"/>
<organism evidence="3">
    <name type="scientific">Camponotus floridanus</name>
    <name type="common">Florida carpenter ant</name>
    <dbReference type="NCBI Taxonomy" id="104421"/>
    <lineage>
        <taxon>Eukaryota</taxon>
        <taxon>Metazoa</taxon>
        <taxon>Ecdysozoa</taxon>
        <taxon>Arthropoda</taxon>
        <taxon>Hexapoda</taxon>
        <taxon>Insecta</taxon>
        <taxon>Pterygota</taxon>
        <taxon>Neoptera</taxon>
        <taxon>Endopterygota</taxon>
        <taxon>Hymenoptera</taxon>
        <taxon>Apocrita</taxon>
        <taxon>Aculeata</taxon>
        <taxon>Formicoidea</taxon>
        <taxon>Formicidae</taxon>
        <taxon>Formicinae</taxon>
        <taxon>Camponotus</taxon>
    </lineage>
</organism>
<evidence type="ECO:0000313" key="3">
    <source>
        <dbReference type="Proteomes" id="UP000000311"/>
    </source>
</evidence>
<dbReference type="Proteomes" id="UP000000311">
    <property type="component" value="Unassembled WGS sequence"/>
</dbReference>
<dbReference type="InParanoid" id="E2A3G6"/>
<keyword evidence="1" id="KW-0732">Signal</keyword>
<accession>E2A3G6</accession>
<dbReference type="EMBL" id="GL436428">
    <property type="protein sequence ID" value="EFN72030.1"/>
    <property type="molecule type" value="Genomic_DNA"/>
</dbReference>
<evidence type="ECO:0000313" key="2">
    <source>
        <dbReference type="EMBL" id="EFN72030.1"/>
    </source>
</evidence>
<keyword evidence="3" id="KW-1185">Reference proteome</keyword>
<name>E2A3G6_CAMFO</name>
<evidence type="ECO:0000256" key="1">
    <source>
        <dbReference type="SAM" id="SignalP"/>
    </source>
</evidence>
<protein>
    <submittedName>
        <fullName evidence="2">Uncharacterized protein</fullName>
    </submittedName>
</protein>
<reference evidence="2 3" key="1">
    <citation type="journal article" date="2010" name="Science">
        <title>Genomic comparison of the ants Camponotus floridanus and Harpegnathos saltator.</title>
        <authorList>
            <person name="Bonasio R."/>
            <person name="Zhang G."/>
            <person name="Ye C."/>
            <person name="Mutti N.S."/>
            <person name="Fang X."/>
            <person name="Qin N."/>
            <person name="Donahue G."/>
            <person name="Yang P."/>
            <person name="Li Q."/>
            <person name="Li C."/>
            <person name="Zhang P."/>
            <person name="Huang Z."/>
            <person name="Berger S.L."/>
            <person name="Reinberg D."/>
            <person name="Wang J."/>
            <person name="Liebig J."/>
        </authorList>
    </citation>
    <scope>NUCLEOTIDE SEQUENCE [LARGE SCALE GENOMIC DNA]</scope>
    <source>
        <strain evidence="3">C129</strain>
    </source>
</reference>
<dbReference type="AlphaFoldDB" id="E2A3G6"/>